<dbReference type="RefSeq" id="WP_018642573.1">
    <property type="nucleotide sequence ID" value="NZ_VLLA01000010.1"/>
</dbReference>
<dbReference type="Proteomes" id="UP000316291">
    <property type="component" value="Unassembled WGS sequence"/>
</dbReference>
<keyword evidence="3" id="KW-1185">Reference proteome</keyword>
<dbReference type="PANTHER" id="PTHR47237:SF2">
    <property type="entry name" value="BLL4206 PROTEIN"/>
    <property type="match status" value="1"/>
</dbReference>
<dbReference type="Pfam" id="PF18014">
    <property type="entry name" value="Acetyltransf_18"/>
    <property type="match status" value="1"/>
</dbReference>
<accession>A0A562RH44</accession>
<organism evidence="2 3">
    <name type="scientific">Bradyrhizobium huanghuaihaiense</name>
    <dbReference type="NCBI Taxonomy" id="990078"/>
    <lineage>
        <taxon>Bacteria</taxon>
        <taxon>Pseudomonadati</taxon>
        <taxon>Pseudomonadota</taxon>
        <taxon>Alphaproteobacteria</taxon>
        <taxon>Hyphomicrobiales</taxon>
        <taxon>Nitrobacteraceae</taxon>
        <taxon>Bradyrhizobium</taxon>
    </lineage>
</organism>
<dbReference type="InterPro" id="IPR000182">
    <property type="entry name" value="GNAT_dom"/>
</dbReference>
<dbReference type="Pfam" id="PF13508">
    <property type="entry name" value="Acetyltransf_7"/>
    <property type="match status" value="1"/>
</dbReference>
<dbReference type="PROSITE" id="PS51186">
    <property type="entry name" value="GNAT"/>
    <property type="match status" value="1"/>
</dbReference>
<dbReference type="Gene3D" id="3.40.630.90">
    <property type="match status" value="1"/>
</dbReference>
<dbReference type="InterPro" id="IPR016181">
    <property type="entry name" value="Acyl_CoA_acyltransferase"/>
</dbReference>
<dbReference type="OrthoDB" id="8453373at2"/>
<proteinExistence type="predicted"/>
<dbReference type="AlphaFoldDB" id="A0A562RH44"/>
<keyword evidence="2" id="KW-0808">Transferase</keyword>
<dbReference type="GO" id="GO:0016747">
    <property type="term" value="F:acyltransferase activity, transferring groups other than amino-acyl groups"/>
    <property type="evidence" value="ECO:0007669"/>
    <property type="project" value="InterPro"/>
</dbReference>
<gene>
    <name evidence="2" type="ORF">IQ16_04251</name>
</gene>
<name>A0A562RH44_9BRAD</name>
<evidence type="ECO:0000313" key="2">
    <source>
        <dbReference type="EMBL" id="TWI68407.1"/>
    </source>
</evidence>
<reference evidence="2 3" key="1">
    <citation type="journal article" date="2015" name="Stand. Genomic Sci.">
        <title>Genomic Encyclopedia of Bacterial and Archaeal Type Strains, Phase III: the genomes of soil and plant-associated and newly described type strains.</title>
        <authorList>
            <person name="Whitman W.B."/>
            <person name="Woyke T."/>
            <person name="Klenk H.P."/>
            <person name="Zhou Y."/>
            <person name="Lilburn T.G."/>
            <person name="Beck B.J."/>
            <person name="De Vos P."/>
            <person name="Vandamme P."/>
            <person name="Eisen J.A."/>
            <person name="Garrity G."/>
            <person name="Hugenholtz P."/>
            <person name="Kyrpides N.C."/>
        </authorList>
    </citation>
    <scope>NUCLEOTIDE SEQUENCE [LARGE SCALE GENOMIC DNA]</scope>
    <source>
        <strain evidence="2 3">CGMCC 1.10948</strain>
    </source>
</reference>
<dbReference type="InterPro" id="IPR041496">
    <property type="entry name" value="YitH/HolE_GNAT"/>
</dbReference>
<dbReference type="Gene3D" id="3.40.630.30">
    <property type="match status" value="1"/>
</dbReference>
<comment type="caution">
    <text evidence="2">The sequence shown here is derived from an EMBL/GenBank/DDBJ whole genome shotgun (WGS) entry which is preliminary data.</text>
</comment>
<dbReference type="EMBL" id="VLLA01000010">
    <property type="protein sequence ID" value="TWI68407.1"/>
    <property type="molecule type" value="Genomic_DNA"/>
</dbReference>
<sequence>MTQSTISLTAFRPDHLEGALRLSRQAGWPHRLEDWQLALDLSAGVVALDTDASTVVGTILMTPYKRDVATVNMVIVDESARGRGLGRRLMEAIIEQAGLRVLRLVATGEGLPLYQKLGFHRTGTIIQHQGTALPVAAPANVRPAGSHDVFDVLELDRSAFGADRRCLLRTLAEVGQLAVLDHGRGITGFAASRAFGRGEVIGPVVAANVDDGKALLSFFMARSEGRFVRVDTAEASQLSAWLSEQGLVQVGDGIAMQRPVAVQSSPSTSTTFTTFALASQAFG</sequence>
<protein>
    <submittedName>
        <fullName evidence="2">Acetyltransferase (GNAT) family protein</fullName>
    </submittedName>
</protein>
<dbReference type="InterPro" id="IPR052729">
    <property type="entry name" value="Acyl/Acetyltrans_Enzymes"/>
</dbReference>
<evidence type="ECO:0000313" key="3">
    <source>
        <dbReference type="Proteomes" id="UP000316291"/>
    </source>
</evidence>
<dbReference type="CDD" id="cd04301">
    <property type="entry name" value="NAT_SF"/>
    <property type="match status" value="1"/>
</dbReference>
<dbReference type="SUPFAM" id="SSF55729">
    <property type="entry name" value="Acyl-CoA N-acyltransferases (Nat)"/>
    <property type="match status" value="1"/>
</dbReference>
<feature type="domain" description="N-acetyltransferase" evidence="1">
    <location>
        <begin position="6"/>
        <end position="140"/>
    </location>
</feature>
<evidence type="ECO:0000259" key="1">
    <source>
        <dbReference type="PROSITE" id="PS51186"/>
    </source>
</evidence>
<dbReference type="PANTHER" id="PTHR47237">
    <property type="entry name" value="SLL0310 PROTEIN"/>
    <property type="match status" value="1"/>
</dbReference>